<feature type="chain" id="PRO_5038686035" evidence="1">
    <location>
        <begin position="35"/>
        <end position="181"/>
    </location>
</feature>
<organism evidence="3 4">
    <name type="scientific">Nocardia bhagyanarayanae</name>
    <dbReference type="NCBI Taxonomy" id="1215925"/>
    <lineage>
        <taxon>Bacteria</taxon>
        <taxon>Bacillati</taxon>
        <taxon>Actinomycetota</taxon>
        <taxon>Actinomycetes</taxon>
        <taxon>Mycobacteriales</taxon>
        <taxon>Nocardiaceae</taxon>
        <taxon>Nocardia</taxon>
    </lineage>
</organism>
<dbReference type="PROSITE" id="PS51257">
    <property type="entry name" value="PROKAR_LIPOPROTEIN"/>
    <property type="match status" value="1"/>
</dbReference>
<dbReference type="Gene3D" id="3.10.450.50">
    <property type="match status" value="1"/>
</dbReference>
<dbReference type="OrthoDB" id="513614at2"/>
<dbReference type="RefSeq" id="WP_141811234.1">
    <property type="nucleotide sequence ID" value="NZ_VFPG01000001.1"/>
</dbReference>
<keyword evidence="3" id="KW-0413">Isomerase</keyword>
<dbReference type="AlphaFoldDB" id="A0A543FID5"/>
<evidence type="ECO:0000256" key="1">
    <source>
        <dbReference type="SAM" id="SignalP"/>
    </source>
</evidence>
<comment type="caution">
    <text evidence="3">The sequence shown here is derived from an EMBL/GenBank/DDBJ whole genome shotgun (WGS) entry which is preliminary data.</text>
</comment>
<protein>
    <submittedName>
        <fullName evidence="3">Ketosteroid isomerase-like protein</fullName>
    </submittedName>
</protein>
<gene>
    <name evidence="3" type="ORF">FB390_5204</name>
</gene>
<dbReference type="SUPFAM" id="SSF54427">
    <property type="entry name" value="NTF2-like"/>
    <property type="match status" value="1"/>
</dbReference>
<keyword evidence="4" id="KW-1185">Reference proteome</keyword>
<evidence type="ECO:0000313" key="4">
    <source>
        <dbReference type="Proteomes" id="UP000316331"/>
    </source>
</evidence>
<sequence length="181" mass="20178">MSRTVSSSDRRFARSRRAVMIASVVSACTAPSVACDATGDPAPEHLPTTSEQVRRVADNAMDRFDAGWRTGDWQPFFAVLTDEFSFRFPEDPARGVFTGAQGRQKIEEWALFHARSGNRVSGNRIRTDVAGTRVIYEYESHGTSPTTAGYRNREIILVEIHGDRISALHEYWGDARPTTPT</sequence>
<feature type="domain" description="SnoaL-like" evidence="2">
    <location>
        <begin position="63"/>
        <end position="166"/>
    </location>
</feature>
<dbReference type="Pfam" id="PF12680">
    <property type="entry name" value="SnoaL_2"/>
    <property type="match status" value="1"/>
</dbReference>
<evidence type="ECO:0000313" key="3">
    <source>
        <dbReference type="EMBL" id="TQM33474.1"/>
    </source>
</evidence>
<dbReference type="GO" id="GO:0016853">
    <property type="term" value="F:isomerase activity"/>
    <property type="evidence" value="ECO:0007669"/>
    <property type="project" value="UniProtKB-KW"/>
</dbReference>
<evidence type="ECO:0000259" key="2">
    <source>
        <dbReference type="Pfam" id="PF12680"/>
    </source>
</evidence>
<accession>A0A543FID5</accession>
<keyword evidence="1" id="KW-0732">Signal</keyword>
<dbReference type="EMBL" id="VFPG01000001">
    <property type="protein sequence ID" value="TQM33474.1"/>
    <property type="molecule type" value="Genomic_DNA"/>
</dbReference>
<proteinExistence type="predicted"/>
<dbReference type="InterPro" id="IPR032710">
    <property type="entry name" value="NTF2-like_dom_sf"/>
</dbReference>
<feature type="signal peptide" evidence="1">
    <location>
        <begin position="1"/>
        <end position="34"/>
    </location>
</feature>
<reference evidence="3 4" key="1">
    <citation type="submission" date="2019-06" db="EMBL/GenBank/DDBJ databases">
        <title>Sequencing the genomes of 1000 actinobacteria strains.</title>
        <authorList>
            <person name="Klenk H.-P."/>
        </authorList>
    </citation>
    <scope>NUCLEOTIDE SEQUENCE [LARGE SCALE GENOMIC DNA]</scope>
    <source>
        <strain evidence="3 4">DSM 103495</strain>
    </source>
</reference>
<dbReference type="InterPro" id="IPR037401">
    <property type="entry name" value="SnoaL-like"/>
</dbReference>
<name>A0A543FID5_9NOCA</name>
<dbReference type="Proteomes" id="UP000316331">
    <property type="component" value="Unassembled WGS sequence"/>
</dbReference>